<feature type="non-terminal residue" evidence="1">
    <location>
        <position position="40"/>
    </location>
</feature>
<accession>A0A382FEI3</accession>
<organism evidence="1">
    <name type="scientific">marine metagenome</name>
    <dbReference type="NCBI Taxonomy" id="408172"/>
    <lineage>
        <taxon>unclassified sequences</taxon>
        <taxon>metagenomes</taxon>
        <taxon>ecological metagenomes</taxon>
    </lineage>
</organism>
<proteinExistence type="predicted"/>
<protein>
    <submittedName>
        <fullName evidence="1">Uncharacterized protein</fullName>
    </submittedName>
</protein>
<name>A0A382FEI3_9ZZZZ</name>
<dbReference type="AlphaFoldDB" id="A0A382FEI3"/>
<reference evidence="1" key="1">
    <citation type="submission" date="2018-05" db="EMBL/GenBank/DDBJ databases">
        <authorList>
            <person name="Lanie J.A."/>
            <person name="Ng W.-L."/>
            <person name="Kazmierczak K.M."/>
            <person name="Andrzejewski T.M."/>
            <person name="Davidsen T.M."/>
            <person name="Wayne K.J."/>
            <person name="Tettelin H."/>
            <person name="Glass J.I."/>
            <person name="Rusch D."/>
            <person name="Podicherti R."/>
            <person name="Tsui H.-C.T."/>
            <person name="Winkler M.E."/>
        </authorList>
    </citation>
    <scope>NUCLEOTIDE SEQUENCE</scope>
</reference>
<sequence>MEFQTDLDLLSEKTVFNNLSLRIPRSFYAIGDEELTLLKN</sequence>
<dbReference type="EMBL" id="UINC01049070">
    <property type="protein sequence ID" value="SVB60391.1"/>
    <property type="molecule type" value="Genomic_DNA"/>
</dbReference>
<evidence type="ECO:0000313" key="1">
    <source>
        <dbReference type="EMBL" id="SVB60391.1"/>
    </source>
</evidence>
<gene>
    <name evidence="1" type="ORF">METZ01_LOCUS213245</name>
</gene>